<reference evidence="1 2" key="1">
    <citation type="journal article" date="2022" name="Genome Biol. Evol.">
        <title>The Spruce Budworm Genome: Reconstructing the Evolutionary History of Antifreeze Proteins.</title>
        <authorList>
            <person name="Beliveau C."/>
            <person name="Gagne P."/>
            <person name="Picq S."/>
            <person name="Vernygora O."/>
            <person name="Keeling C.I."/>
            <person name="Pinkney K."/>
            <person name="Doucet D."/>
            <person name="Wen F."/>
            <person name="Johnston J.S."/>
            <person name="Maaroufi H."/>
            <person name="Boyle B."/>
            <person name="Laroche J."/>
            <person name="Dewar K."/>
            <person name="Juretic N."/>
            <person name="Blackburn G."/>
            <person name="Nisole A."/>
            <person name="Brunet B."/>
            <person name="Brandao M."/>
            <person name="Lumley L."/>
            <person name="Duan J."/>
            <person name="Quan G."/>
            <person name="Lucarotti C.J."/>
            <person name="Roe A.D."/>
            <person name="Sperling F.A.H."/>
            <person name="Levesque R.C."/>
            <person name="Cusson M."/>
        </authorList>
    </citation>
    <scope>NUCLEOTIDE SEQUENCE [LARGE SCALE GENOMIC DNA]</scope>
    <source>
        <strain evidence="1">Glfc:IPQL:Cfum</strain>
    </source>
</reference>
<dbReference type="Proteomes" id="UP001064048">
    <property type="component" value="Chromosome 16"/>
</dbReference>
<sequence length="149" mass="15086">MIGKFAILVALFGFASAGNLYGGGLGYSSLGYGSLGYGGGYGGAYGYSGLGYGSHAISPYSYSAPIVAKTVVAAPVIKTIAPISYAHAPALSSISQYSYHGSPIIKSYAAPLAYSSYGLGHSAYSPALTYGGYGHGAYGHSGYGYNGLW</sequence>
<protein>
    <submittedName>
        <fullName evidence="1">Uncharacterized protein</fullName>
    </submittedName>
</protein>
<evidence type="ECO:0000313" key="2">
    <source>
        <dbReference type="Proteomes" id="UP001064048"/>
    </source>
</evidence>
<evidence type="ECO:0000313" key="1">
    <source>
        <dbReference type="EMBL" id="KAI8421657.1"/>
    </source>
</evidence>
<gene>
    <name evidence="1" type="ORF">MSG28_009649</name>
</gene>
<comment type="caution">
    <text evidence="1">The sequence shown here is derived from an EMBL/GenBank/DDBJ whole genome shotgun (WGS) entry which is preliminary data.</text>
</comment>
<organism evidence="1 2">
    <name type="scientific">Choristoneura fumiferana</name>
    <name type="common">Spruce budworm moth</name>
    <name type="synonym">Archips fumiferana</name>
    <dbReference type="NCBI Taxonomy" id="7141"/>
    <lineage>
        <taxon>Eukaryota</taxon>
        <taxon>Metazoa</taxon>
        <taxon>Ecdysozoa</taxon>
        <taxon>Arthropoda</taxon>
        <taxon>Hexapoda</taxon>
        <taxon>Insecta</taxon>
        <taxon>Pterygota</taxon>
        <taxon>Neoptera</taxon>
        <taxon>Endopterygota</taxon>
        <taxon>Lepidoptera</taxon>
        <taxon>Glossata</taxon>
        <taxon>Ditrysia</taxon>
        <taxon>Tortricoidea</taxon>
        <taxon>Tortricidae</taxon>
        <taxon>Tortricinae</taxon>
        <taxon>Choristoneura</taxon>
    </lineage>
</organism>
<name>A0ACC0JBZ7_CHOFU</name>
<accession>A0ACC0JBZ7</accession>
<proteinExistence type="predicted"/>
<keyword evidence="2" id="KW-1185">Reference proteome</keyword>
<dbReference type="EMBL" id="CM046116">
    <property type="protein sequence ID" value="KAI8421657.1"/>
    <property type="molecule type" value="Genomic_DNA"/>
</dbReference>